<dbReference type="PANTHER" id="PTHR37984:SF15">
    <property type="entry name" value="INTEGRASE CATALYTIC DOMAIN-CONTAINING PROTEIN"/>
    <property type="match status" value="1"/>
</dbReference>
<dbReference type="AlphaFoldDB" id="A0AAE0EYG4"/>
<comment type="caution">
    <text evidence="3">The sequence shown here is derived from an EMBL/GenBank/DDBJ whole genome shotgun (WGS) entry which is preliminary data.</text>
</comment>
<dbReference type="SUPFAM" id="SSF53098">
    <property type="entry name" value="Ribonuclease H-like"/>
    <property type="match status" value="1"/>
</dbReference>
<gene>
    <name evidence="3" type="ORF">CYMTET_46675</name>
</gene>
<dbReference type="GO" id="GO:0003676">
    <property type="term" value="F:nucleic acid binding"/>
    <property type="evidence" value="ECO:0007669"/>
    <property type="project" value="InterPro"/>
</dbReference>
<evidence type="ECO:0000259" key="2">
    <source>
        <dbReference type="PROSITE" id="PS50994"/>
    </source>
</evidence>
<evidence type="ECO:0000313" key="3">
    <source>
        <dbReference type="EMBL" id="KAK3243685.1"/>
    </source>
</evidence>
<dbReference type="Proteomes" id="UP001190700">
    <property type="component" value="Unassembled WGS sequence"/>
</dbReference>
<sequence>MTEHYTRFIVCVPIPNKEASVIATAFRNHVLSSVFGAPAECLVDGGTEFEGDFAVLCRQCLVDRRVTSPDSPEGNGFTERVVRTIKFCFKKMALDKGLDYEWDELLWSLVLNYNAAKQESTAGVAPFTLLFAQEATVPPDLRARPVLNFKEQEEKTLAEELLQRAIIVQKLMVHAGCRLEVAQHRDTLRRERRRSGSYEPTPHQFKPTWVRKEQ</sequence>
<dbReference type="EMBL" id="LGRX02032711">
    <property type="protein sequence ID" value="KAK3243685.1"/>
    <property type="molecule type" value="Genomic_DNA"/>
</dbReference>
<protein>
    <recommendedName>
        <fullName evidence="2">Integrase catalytic domain-containing protein</fullName>
    </recommendedName>
</protein>
<evidence type="ECO:0000313" key="4">
    <source>
        <dbReference type="Proteomes" id="UP001190700"/>
    </source>
</evidence>
<feature type="domain" description="Integrase catalytic" evidence="2">
    <location>
        <begin position="1"/>
        <end position="134"/>
    </location>
</feature>
<organism evidence="3 4">
    <name type="scientific">Cymbomonas tetramitiformis</name>
    <dbReference type="NCBI Taxonomy" id="36881"/>
    <lineage>
        <taxon>Eukaryota</taxon>
        <taxon>Viridiplantae</taxon>
        <taxon>Chlorophyta</taxon>
        <taxon>Pyramimonadophyceae</taxon>
        <taxon>Pyramimonadales</taxon>
        <taxon>Pyramimonadaceae</taxon>
        <taxon>Cymbomonas</taxon>
    </lineage>
</organism>
<feature type="region of interest" description="Disordered" evidence="1">
    <location>
        <begin position="190"/>
        <end position="214"/>
    </location>
</feature>
<dbReference type="InterPro" id="IPR036397">
    <property type="entry name" value="RNaseH_sf"/>
</dbReference>
<dbReference type="InterPro" id="IPR050951">
    <property type="entry name" value="Retrovirus_Pol_polyprotein"/>
</dbReference>
<reference evidence="3 4" key="1">
    <citation type="journal article" date="2015" name="Genome Biol. Evol.">
        <title>Comparative Genomics of a Bacterivorous Green Alga Reveals Evolutionary Causalities and Consequences of Phago-Mixotrophic Mode of Nutrition.</title>
        <authorList>
            <person name="Burns J.A."/>
            <person name="Paasch A."/>
            <person name="Narechania A."/>
            <person name="Kim E."/>
        </authorList>
    </citation>
    <scope>NUCLEOTIDE SEQUENCE [LARGE SCALE GENOMIC DNA]</scope>
    <source>
        <strain evidence="3 4">PLY_AMNH</strain>
    </source>
</reference>
<proteinExistence type="predicted"/>
<name>A0AAE0EYG4_9CHLO</name>
<dbReference type="PROSITE" id="PS50994">
    <property type="entry name" value="INTEGRASE"/>
    <property type="match status" value="1"/>
</dbReference>
<dbReference type="GO" id="GO:0015074">
    <property type="term" value="P:DNA integration"/>
    <property type="evidence" value="ECO:0007669"/>
    <property type="project" value="InterPro"/>
</dbReference>
<keyword evidence="4" id="KW-1185">Reference proteome</keyword>
<dbReference type="InterPro" id="IPR012337">
    <property type="entry name" value="RNaseH-like_sf"/>
</dbReference>
<accession>A0AAE0EYG4</accession>
<dbReference type="PANTHER" id="PTHR37984">
    <property type="entry name" value="PROTEIN CBG26694"/>
    <property type="match status" value="1"/>
</dbReference>
<dbReference type="InterPro" id="IPR001584">
    <property type="entry name" value="Integrase_cat-core"/>
</dbReference>
<evidence type="ECO:0000256" key="1">
    <source>
        <dbReference type="SAM" id="MobiDB-lite"/>
    </source>
</evidence>
<dbReference type="Gene3D" id="3.30.420.10">
    <property type="entry name" value="Ribonuclease H-like superfamily/Ribonuclease H"/>
    <property type="match status" value="1"/>
</dbReference>